<feature type="domain" description="Aminoglycoside phosphotransferase" evidence="1">
    <location>
        <begin position="65"/>
        <end position="245"/>
    </location>
</feature>
<evidence type="ECO:0000259" key="1">
    <source>
        <dbReference type="Pfam" id="PF01636"/>
    </source>
</evidence>
<dbReference type="EMBL" id="JAODWD010000001">
    <property type="protein sequence ID" value="MCT7657901.1"/>
    <property type="molecule type" value="Genomic_DNA"/>
</dbReference>
<dbReference type="SUPFAM" id="SSF56112">
    <property type="entry name" value="Protein kinase-like (PK-like)"/>
    <property type="match status" value="1"/>
</dbReference>
<dbReference type="RefSeq" id="WP_260991906.1">
    <property type="nucleotide sequence ID" value="NZ_JAODWD010000001.1"/>
</dbReference>
<name>A0ABT2MA69_9MYCO</name>
<organism evidence="2 3">
    <name type="scientific">Mycobacterium deserti</name>
    <dbReference type="NCBI Taxonomy" id="2978347"/>
    <lineage>
        <taxon>Bacteria</taxon>
        <taxon>Bacillati</taxon>
        <taxon>Actinomycetota</taxon>
        <taxon>Actinomycetes</taxon>
        <taxon>Mycobacteriales</taxon>
        <taxon>Mycobacteriaceae</taxon>
        <taxon>Mycobacterium</taxon>
    </lineage>
</organism>
<sequence>MLTADELAERTTRAVASAAAAGRDLGLEVSRPRVLYDVFSVIVHLEPSPVVVRVPTVLPPSYSVAPEAQTAQQRSELAVAGWLADRGHPVVPPSPLVPREPVRREGFSMTFWELVDEVADDAPDMLRRIGQIAQLHAALRDYEGDGLGFWTPFGTYIPEGLAELAHMPELLDPADLRRAQREWAVLSPVLTSRAVFQSTFPGAGIQAIHGDAPYANMIRTPDGELWSDFELVTLGAVESDLAMVGPEGVAAYNVAASRLGLRPVDERVLRVTEAAGRLAMVAALAMAPNLPLLVDGLRPMVEQWRATPEVTEV</sequence>
<dbReference type="Pfam" id="PF01636">
    <property type="entry name" value="APH"/>
    <property type="match status" value="1"/>
</dbReference>
<accession>A0ABT2MA69</accession>
<reference evidence="3" key="1">
    <citation type="submission" date="2023-07" db="EMBL/GenBank/DDBJ databases">
        <authorList>
            <person name="Deng Y."/>
            <person name="Zhang Y.-Q."/>
        </authorList>
    </citation>
    <scope>NUCLEOTIDE SEQUENCE [LARGE SCALE GENOMIC DNA]</scope>
    <source>
        <strain evidence="3">CPCC 205710</strain>
    </source>
</reference>
<dbReference type="Proteomes" id="UP001206639">
    <property type="component" value="Unassembled WGS sequence"/>
</dbReference>
<comment type="caution">
    <text evidence="2">The sequence shown here is derived from an EMBL/GenBank/DDBJ whole genome shotgun (WGS) entry which is preliminary data.</text>
</comment>
<keyword evidence="3" id="KW-1185">Reference proteome</keyword>
<evidence type="ECO:0000313" key="3">
    <source>
        <dbReference type="Proteomes" id="UP001206639"/>
    </source>
</evidence>
<dbReference type="Gene3D" id="3.90.1200.10">
    <property type="match status" value="1"/>
</dbReference>
<dbReference type="InterPro" id="IPR011009">
    <property type="entry name" value="Kinase-like_dom_sf"/>
</dbReference>
<dbReference type="InterPro" id="IPR002575">
    <property type="entry name" value="Aminoglycoside_PTrfase"/>
</dbReference>
<protein>
    <submittedName>
        <fullName evidence="2">Aminoglycoside phosphotransferase family protein</fullName>
    </submittedName>
</protein>
<proteinExistence type="predicted"/>
<gene>
    <name evidence="2" type="ORF">N4S67_05650</name>
</gene>
<evidence type="ECO:0000313" key="2">
    <source>
        <dbReference type="EMBL" id="MCT7657901.1"/>
    </source>
</evidence>